<dbReference type="GO" id="GO:0003677">
    <property type="term" value="F:DNA binding"/>
    <property type="evidence" value="ECO:0007669"/>
    <property type="project" value="InterPro"/>
</dbReference>
<evidence type="ECO:0000313" key="7">
    <source>
        <dbReference type="Proteomes" id="UP000292958"/>
    </source>
</evidence>
<reference evidence="3 7" key="1">
    <citation type="submission" date="2019-02" db="EMBL/GenBank/DDBJ databases">
        <title>Genomic Encyclopedia of Archaeal and Bacterial Type Strains, Phase II (KMG-II): from individual species to whole genera.</title>
        <authorList>
            <person name="Goeker M."/>
        </authorList>
    </citation>
    <scope>NUCLEOTIDE SEQUENCE [LARGE SCALE GENOMIC DNA]</scope>
    <source>
        <strain evidence="3 7">DSM 18101</strain>
    </source>
</reference>
<dbReference type="Pfam" id="PF04986">
    <property type="entry name" value="Y2_Tnp"/>
    <property type="match status" value="1"/>
</dbReference>
<dbReference type="GO" id="GO:0006313">
    <property type="term" value="P:DNA transposition"/>
    <property type="evidence" value="ECO:0007669"/>
    <property type="project" value="InterPro"/>
</dbReference>
<comment type="caution">
    <text evidence="3">The sequence shown here is derived from an EMBL/GenBank/DDBJ whole genome shotgun (WGS) entry which is preliminary data.</text>
</comment>
<dbReference type="Proteomes" id="UP000292958">
    <property type="component" value="Unassembled WGS sequence"/>
</dbReference>
<feature type="domain" description="Transposase zinc-binding" evidence="2">
    <location>
        <begin position="15"/>
        <end position="102"/>
    </location>
</feature>
<sequence length="398" mass="45424">MNRPSLEMADIVHCAGDDFIKRSRRWISWQHQKVLLAITRCRTAALGGHRDQCSSCGHSAISYYSCRNRHCPGCQGNARVRWLEARQRELLPTRYVHVVFTLPRELAPLALQNKRLIYNLLFHSSAATLLEIARDPRHLGAEIGFFSVLHTWDQRLQHHPHVHCVLAAGGLAPDHSRWISSRRSFFLPIKVLSRVFRGKFVAGLKSAFHTGTLQFYGNLAPLAAQGTFTSWLRLLFRHDWVVYAKRPFGGPEHALRYLSAYTHRIAISNHRLVALANGNVTFRWRDSAHANKKRLMILPVDEFLRRFLLHLLPRGFVRIRNFGFLTNRYRATLLPLCFHLFHSTGPPRQINAAQTSTHRSSASLWNCPVCGGTMHVVEHLSAAQLLLRSPPLSRECAA</sequence>
<dbReference type="EMBL" id="SHKW01000001">
    <property type="protein sequence ID" value="RZU40033.1"/>
    <property type="molecule type" value="Genomic_DNA"/>
</dbReference>
<dbReference type="EMBL" id="SHKW01000001">
    <property type="protein sequence ID" value="RZU38755.1"/>
    <property type="molecule type" value="Genomic_DNA"/>
</dbReference>
<dbReference type="AlphaFoldDB" id="A0A4Q7YPV6"/>
<feature type="domain" description="Transposase IS801/IS1294" evidence="1">
    <location>
        <begin position="144"/>
        <end position="327"/>
    </location>
</feature>
<evidence type="ECO:0000259" key="1">
    <source>
        <dbReference type="Pfam" id="PF04986"/>
    </source>
</evidence>
<dbReference type="NCBIfam" id="NF033538">
    <property type="entry name" value="transpos_IS91"/>
    <property type="match status" value="1"/>
</dbReference>
<dbReference type="Pfam" id="PF14319">
    <property type="entry name" value="Zn_Tnp_IS91"/>
    <property type="match status" value="1"/>
</dbReference>
<dbReference type="InterPro" id="IPR054832">
    <property type="entry name" value="transpos_IS91"/>
</dbReference>
<evidence type="ECO:0000313" key="5">
    <source>
        <dbReference type="EMBL" id="RZU40390.1"/>
    </source>
</evidence>
<dbReference type="EMBL" id="SHKW01000001">
    <property type="protein sequence ID" value="RZU40419.1"/>
    <property type="molecule type" value="Genomic_DNA"/>
</dbReference>
<dbReference type="InterPro" id="IPR026889">
    <property type="entry name" value="Zn_Tnp"/>
</dbReference>
<dbReference type="OrthoDB" id="105169at2"/>
<dbReference type="PANTHER" id="PTHR37023">
    <property type="entry name" value="TRANSPOSASE"/>
    <property type="match status" value="1"/>
</dbReference>
<evidence type="ECO:0000313" key="4">
    <source>
        <dbReference type="EMBL" id="RZU40033.1"/>
    </source>
</evidence>
<dbReference type="GO" id="GO:0004803">
    <property type="term" value="F:transposase activity"/>
    <property type="evidence" value="ECO:0007669"/>
    <property type="project" value="InterPro"/>
</dbReference>
<dbReference type="InterPro" id="IPR007069">
    <property type="entry name" value="Transposase_32"/>
</dbReference>
<gene>
    <name evidence="3" type="ORF">BDD14_0026</name>
    <name evidence="4" type="ORF">BDD14_1450</name>
    <name evidence="5" type="ORF">BDD14_1844</name>
    <name evidence="6" type="ORF">BDD14_1877</name>
</gene>
<name>A0A4Q7YPV6_9BACT</name>
<dbReference type="PANTHER" id="PTHR37023:SF1">
    <property type="entry name" value="ISSOD25 TRANSPOSASE TNPA_ISSOD25"/>
    <property type="match status" value="1"/>
</dbReference>
<organism evidence="3 7">
    <name type="scientific">Edaphobacter modestus</name>
    <dbReference type="NCBI Taxonomy" id="388466"/>
    <lineage>
        <taxon>Bacteria</taxon>
        <taxon>Pseudomonadati</taxon>
        <taxon>Acidobacteriota</taxon>
        <taxon>Terriglobia</taxon>
        <taxon>Terriglobales</taxon>
        <taxon>Acidobacteriaceae</taxon>
        <taxon>Edaphobacter</taxon>
    </lineage>
</organism>
<accession>A0A4Q7YPV6</accession>
<dbReference type="RefSeq" id="WP_130417055.1">
    <property type="nucleotide sequence ID" value="NZ_SHKW01000001.1"/>
</dbReference>
<evidence type="ECO:0000313" key="3">
    <source>
        <dbReference type="EMBL" id="RZU38755.1"/>
    </source>
</evidence>
<keyword evidence="7" id="KW-1185">Reference proteome</keyword>
<protein>
    <submittedName>
        <fullName evidence="3">Transposase-like zinc-binding protein</fullName>
    </submittedName>
</protein>
<evidence type="ECO:0000313" key="6">
    <source>
        <dbReference type="EMBL" id="RZU40419.1"/>
    </source>
</evidence>
<proteinExistence type="predicted"/>
<evidence type="ECO:0000259" key="2">
    <source>
        <dbReference type="Pfam" id="PF14319"/>
    </source>
</evidence>
<dbReference type="EMBL" id="SHKW01000001">
    <property type="protein sequence ID" value="RZU40390.1"/>
    <property type="molecule type" value="Genomic_DNA"/>
</dbReference>